<dbReference type="FunFam" id="3.40.50.1000:FF:000093">
    <property type="entry name" value="NLI interacting factor-like phosphatase family protein"/>
    <property type="match status" value="1"/>
</dbReference>
<gene>
    <name evidence="2" type="ORF">HINF_LOCUS3876</name>
    <name evidence="3" type="ORF">HINF_LOCUS50545</name>
</gene>
<dbReference type="SUPFAM" id="SSF56784">
    <property type="entry name" value="HAD-like"/>
    <property type="match status" value="1"/>
</dbReference>
<dbReference type="Proteomes" id="UP001642409">
    <property type="component" value="Unassembled WGS sequence"/>
</dbReference>
<dbReference type="CDD" id="cd07521">
    <property type="entry name" value="HAD_FCP1-like"/>
    <property type="match status" value="1"/>
</dbReference>
<dbReference type="InterPro" id="IPR004274">
    <property type="entry name" value="FCP1_dom"/>
</dbReference>
<feature type="domain" description="FCP1 homology" evidence="1">
    <location>
        <begin position="130"/>
        <end position="291"/>
    </location>
</feature>
<reference evidence="2" key="1">
    <citation type="submission" date="2023-06" db="EMBL/GenBank/DDBJ databases">
        <authorList>
            <person name="Kurt Z."/>
        </authorList>
    </citation>
    <scope>NUCLEOTIDE SEQUENCE</scope>
</reference>
<comment type="caution">
    <text evidence="2">The sequence shown here is derived from an EMBL/GenBank/DDBJ whole genome shotgun (WGS) entry which is preliminary data.</text>
</comment>
<keyword evidence="4" id="KW-1185">Reference proteome</keyword>
<evidence type="ECO:0000313" key="2">
    <source>
        <dbReference type="EMBL" id="CAI9916231.1"/>
    </source>
</evidence>
<dbReference type="AlphaFoldDB" id="A0AA86NBP8"/>
<dbReference type="PROSITE" id="PS50969">
    <property type="entry name" value="FCP1"/>
    <property type="match status" value="1"/>
</dbReference>
<accession>A0AA86NBP8</accession>
<dbReference type="Pfam" id="PF03031">
    <property type="entry name" value="NIF"/>
    <property type="match status" value="1"/>
</dbReference>
<protein>
    <submittedName>
        <fullName evidence="2">Nuclear LIM interactor-interacting factor</fullName>
    </submittedName>
    <submittedName>
        <fullName evidence="3">Nuclear_LIM interactor-interacting factor</fullName>
    </submittedName>
</protein>
<evidence type="ECO:0000313" key="3">
    <source>
        <dbReference type="EMBL" id="CAL6062980.1"/>
    </source>
</evidence>
<organism evidence="2">
    <name type="scientific">Hexamita inflata</name>
    <dbReference type="NCBI Taxonomy" id="28002"/>
    <lineage>
        <taxon>Eukaryota</taxon>
        <taxon>Metamonada</taxon>
        <taxon>Diplomonadida</taxon>
        <taxon>Hexamitidae</taxon>
        <taxon>Hexamitinae</taxon>
        <taxon>Hexamita</taxon>
    </lineage>
</organism>
<dbReference type="InterPro" id="IPR011948">
    <property type="entry name" value="Dullard_phosphatase"/>
</dbReference>
<name>A0AA86NBP8_9EUKA</name>
<dbReference type="InterPro" id="IPR023214">
    <property type="entry name" value="HAD_sf"/>
</dbReference>
<proteinExistence type="predicted"/>
<dbReference type="NCBIfam" id="TIGR02251">
    <property type="entry name" value="HIF-SF_euk"/>
    <property type="match status" value="1"/>
</dbReference>
<dbReference type="SMART" id="SM00577">
    <property type="entry name" value="CPDc"/>
    <property type="match status" value="1"/>
</dbReference>
<dbReference type="InterPro" id="IPR050365">
    <property type="entry name" value="TIM50"/>
</dbReference>
<dbReference type="GO" id="GO:0016791">
    <property type="term" value="F:phosphatase activity"/>
    <property type="evidence" value="ECO:0007669"/>
    <property type="project" value="InterPro"/>
</dbReference>
<dbReference type="PANTHER" id="PTHR12210">
    <property type="entry name" value="DULLARD PROTEIN PHOSPHATASE"/>
    <property type="match status" value="1"/>
</dbReference>
<dbReference type="InterPro" id="IPR036412">
    <property type="entry name" value="HAD-like_sf"/>
</dbReference>
<evidence type="ECO:0000259" key="1">
    <source>
        <dbReference type="PROSITE" id="PS50969"/>
    </source>
</evidence>
<sequence>MLCCLVSFTQLFGDLTKRLIIAQTTVYYQQLQLNAVIPLQLINVEMQNIVTQVQQPSVQKTKKTNLFSNCLKCGDNEPTIEKQKAEIDKIHEQRILKDDIIQVEESPDSTWGLEIKQVAQTAQTRISTESFRTKKLLVLDLDETLVHSSFQPVNDADLTMELTINEPSVTKYQLFIYLRPYLDEFLKQMSELFEICIFTASMQVYCDAVVDKIDLTQLCKYRLYRNHCTQKGPIYVKDISRLGFDLKDVVIMDNSAISFSMQPENGILCPEFFNDKKDTYLKTVIPFMKEIAEADDVRDVLKK</sequence>
<evidence type="ECO:0000313" key="4">
    <source>
        <dbReference type="Proteomes" id="UP001642409"/>
    </source>
</evidence>
<reference evidence="3 4" key="2">
    <citation type="submission" date="2024-07" db="EMBL/GenBank/DDBJ databases">
        <authorList>
            <person name="Akdeniz Z."/>
        </authorList>
    </citation>
    <scope>NUCLEOTIDE SEQUENCE [LARGE SCALE GENOMIC DNA]</scope>
</reference>
<dbReference type="EMBL" id="CAXDID020000242">
    <property type="protein sequence ID" value="CAL6062980.1"/>
    <property type="molecule type" value="Genomic_DNA"/>
</dbReference>
<dbReference type="EMBL" id="CATOUU010000094">
    <property type="protein sequence ID" value="CAI9916231.1"/>
    <property type="molecule type" value="Genomic_DNA"/>
</dbReference>
<dbReference type="Gene3D" id="3.40.50.1000">
    <property type="entry name" value="HAD superfamily/HAD-like"/>
    <property type="match status" value="1"/>
</dbReference>